<dbReference type="GO" id="GO:0005739">
    <property type="term" value="C:mitochondrion"/>
    <property type="evidence" value="ECO:0007669"/>
    <property type="project" value="TreeGrafter"/>
</dbReference>
<accession>A0A9P1DIV9</accession>
<evidence type="ECO:0000313" key="5">
    <source>
        <dbReference type="EMBL" id="CAL4797081.1"/>
    </source>
</evidence>
<dbReference type="Proteomes" id="UP001152797">
    <property type="component" value="Unassembled WGS sequence"/>
</dbReference>
<dbReference type="InterPro" id="IPR016040">
    <property type="entry name" value="NAD(P)-bd_dom"/>
</dbReference>
<keyword evidence="1" id="KW-0732">Signal</keyword>
<evidence type="ECO:0000259" key="2">
    <source>
        <dbReference type="Pfam" id="PF13460"/>
    </source>
</evidence>
<reference evidence="4" key="2">
    <citation type="submission" date="2024-04" db="EMBL/GenBank/DDBJ databases">
        <authorList>
            <person name="Chen Y."/>
            <person name="Shah S."/>
            <person name="Dougan E. K."/>
            <person name="Thang M."/>
            <person name="Chan C."/>
        </authorList>
    </citation>
    <scope>NUCLEOTIDE SEQUENCE [LARGE SCALE GENOMIC DNA]</scope>
</reference>
<organism evidence="3">
    <name type="scientific">Cladocopium goreaui</name>
    <dbReference type="NCBI Taxonomy" id="2562237"/>
    <lineage>
        <taxon>Eukaryota</taxon>
        <taxon>Sar</taxon>
        <taxon>Alveolata</taxon>
        <taxon>Dinophyceae</taxon>
        <taxon>Suessiales</taxon>
        <taxon>Symbiodiniaceae</taxon>
        <taxon>Cladocopium</taxon>
    </lineage>
</organism>
<dbReference type="OrthoDB" id="441855at2759"/>
<dbReference type="GO" id="GO:0044877">
    <property type="term" value="F:protein-containing complex binding"/>
    <property type="evidence" value="ECO:0007669"/>
    <property type="project" value="TreeGrafter"/>
</dbReference>
<evidence type="ECO:0000313" key="4">
    <source>
        <dbReference type="EMBL" id="CAL1163144.1"/>
    </source>
</evidence>
<comment type="caution">
    <text evidence="3">The sequence shown here is derived from an EMBL/GenBank/DDBJ whole genome shotgun (WGS) entry which is preliminary data.</text>
</comment>
<keyword evidence="6" id="KW-1185">Reference proteome</keyword>
<evidence type="ECO:0000313" key="3">
    <source>
        <dbReference type="EMBL" id="CAI4009769.1"/>
    </source>
</evidence>
<dbReference type="PANTHER" id="PTHR12126:SF5">
    <property type="entry name" value="OS04G0403500 PROTEIN"/>
    <property type="match status" value="1"/>
</dbReference>
<dbReference type="InterPro" id="IPR051207">
    <property type="entry name" value="ComplexI_NDUFA9_subunit"/>
</dbReference>
<evidence type="ECO:0000313" key="6">
    <source>
        <dbReference type="Proteomes" id="UP001152797"/>
    </source>
</evidence>
<dbReference type="PANTHER" id="PTHR12126">
    <property type="entry name" value="NADH-UBIQUINONE OXIDOREDUCTASE 39 KDA SUBUNIT-RELATED"/>
    <property type="match status" value="1"/>
</dbReference>
<proteinExistence type="predicted"/>
<feature type="domain" description="NAD(P)-binding" evidence="2">
    <location>
        <begin position="75"/>
        <end position="222"/>
    </location>
</feature>
<dbReference type="EMBL" id="CAMXCT030004627">
    <property type="protein sequence ID" value="CAL4797081.1"/>
    <property type="molecule type" value="Genomic_DNA"/>
</dbReference>
<feature type="signal peptide" evidence="1">
    <location>
        <begin position="1"/>
        <end position="25"/>
    </location>
</feature>
<dbReference type="EMBL" id="CAMXCT010004627">
    <property type="protein sequence ID" value="CAI4009769.1"/>
    <property type="molecule type" value="Genomic_DNA"/>
</dbReference>
<name>A0A9P1DIV9_9DINO</name>
<dbReference type="AlphaFoldDB" id="A0A9P1DIV9"/>
<dbReference type="Gene3D" id="3.40.50.720">
    <property type="entry name" value="NAD(P)-binding Rossmann-like Domain"/>
    <property type="match status" value="1"/>
</dbReference>
<feature type="chain" id="PRO_5043271378" evidence="1">
    <location>
        <begin position="26"/>
        <end position="299"/>
    </location>
</feature>
<dbReference type="InterPro" id="IPR036291">
    <property type="entry name" value="NAD(P)-bd_dom_sf"/>
</dbReference>
<dbReference type="SUPFAM" id="SSF51735">
    <property type="entry name" value="NAD(P)-binding Rossmann-fold domains"/>
    <property type="match status" value="1"/>
</dbReference>
<dbReference type="EMBL" id="CAMXCT020004627">
    <property type="protein sequence ID" value="CAL1163144.1"/>
    <property type="molecule type" value="Genomic_DNA"/>
</dbReference>
<evidence type="ECO:0000256" key="1">
    <source>
        <dbReference type="SAM" id="SignalP"/>
    </source>
</evidence>
<reference evidence="3" key="1">
    <citation type="submission" date="2022-10" db="EMBL/GenBank/DDBJ databases">
        <authorList>
            <person name="Chen Y."/>
            <person name="Dougan E. K."/>
            <person name="Chan C."/>
            <person name="Rhodes N."/>
            <person name="Thang M."/>
        </authorList>
    </citation>
    <scope>NUCLEOTIDE SEQUENCE</scope>
</reference>
<gene>
    <name evidence="3" type="ORF">C1SCF055_LOCUS35104</name>
</gene>
<dbReference type="Pfam" id="PF13460">
    <property type="entry name" value="NAD_binding_10"/>
    <property type="match status" value="1"/>
</dbReference>
<protein>
    <submittedName>
        <fullName evidence="5">NAD(P)-binding domain-containing protein</fullName>
    </submittedName>
</protein>
<sequence>MPKPDRKRPVAAVLLLLAAGQAFLGQPEHTTTSKRVTSLGRREGLLFGLAPLAEVLRPEPAVAESLAGKKVAVLGGSGFVGKRICEGLVAQGPKVVSLSRSGAPKLTAPWVSEVRWQSGDVLSTDLDRIMAGADAVISAIGTIGTADDETGNGATNEAAAKAARKANAKRFVLVSASKDVAEAGVDAIFGPYVKGKRRAEAAVAEQFGANGVILQPSFIYGGEEFSATPPRVAGWYGEKVESLLSTGIFRGVAAASPAALRLALSPPLAVEDVAAAAVAGAAGLAQGTLSNHDAIKAAR</sequence>